<evidence type="ECO:0000313" key="1">
    <source>
        <dbReference type="EMBL" id="RFA16608.1"/>
    </source>
</evidence>
<dbReference type="Proteomes" id="UP000256541">
    <property type="component" value="Unassembled WGS sequence"/>
</dbReference>
<dbReference type="EMBL" id="NBXB01000011">
    <property type="protein sequence ID" value="RFA16608.1"/>
    <property type="molecule type" value="Genomic_DNA"/>
</dbReference>
<reference evidence="1 2" key="1">
    <citation type="submission" date="2017-04" db="EMBL/GenBank/DDBJ databases">
        <title>Comparative genome analysis of Subtercola boreus.</title>
        <authorList>
            <person name="Cho Y.-J."/>
            <person name="Cho A."/>
            <person name="Kim O.-S."/>
            <person name="Lee J.-I."/>
        </authorList>
    </citation>
    <scope>NUCLEOTIDE SEQUENCE [LARGE SCALE GENOMIC DNA]</scope>
    <source>
        <strain evidence="1 2">P27479</strain>
    </source>
</reference>
<comment type="caution">
    <text evidence="1">The sequence shown here is derived from an EMBL/GenBank/DDBJ whole genome shotgun (WGS) entry which is preliminary data.</text>
</comment>
<protein>
    <submittedName>
        <fullName evidence="1">Uncharacterized protein</fullName>
    </submittedName>
</protein>
<name>A0A3E0W537_9MICO</name>
<gene>
    <name evidence="1" type="ORF">B7R22_03830</name>
</gene>
<evidence type="ECO:0000313" key="2">
    <source>
        <dbReference type="Proteomes" id="UP000256541"/>
    </source>
</evidence>
<organism evidence="1 2">
    <name type="scientific">Subtercola boreus</name>
    <dbReference type="NCBI Taxonomy" id="120213"/>
    <lineage>
        <taxon>Bacteria</taxon>
        <taxon>Bacillati</taxon>
        <taxon>Actinomycetota</taxon>
        <taxon>Actinomycetes</taxon>
        <taxon>Micrococcales</taxon>
        <taxon>Microbacteriaceae</taxon>
        <taxon>Subtercola</taxon>
    </lineage>
</organism>
<accession>A0A3E0W537</accession>
<sequence length="71" mass="7571">MLLLDPVPAGRSGHGIDHSIMDVLPEMTVSGGVQNEVADVRLHMFTRARPSSRELGRHGVCQCLPPPIGSA</sequence>
<proteinExistence type="predicted"/>
<dbReference type="AlphaFoldDB" id="A0A3E0W537"/>